<evidence type="ECO:0000313" key="2">
    <source>
        <dbReference type="Proteomes" id="UP000537161"/>
    </source>
</evidence>
<accession>A0A7W9B4U6</accession>
<name>A0A7W9B4U6_9SPHN</name>
<organism evidence="1 2">
    <name type="scientific">Sphingopyxis panaciterrulae</name>
    <dbReference type="NCBI Taxonomy" id="462372"/>
    <lineage>
        <taxon>Bacteria</taxon>
        <taxon>Pseudomonadati</taxon>
        <taxon>Pseudomonadota</taxon>
        <taxon>Alphaproteobacteria</taxon>
        <taxon>Sphingomonadales</taxon>
        <taxon>Sphingomonadaceae</taxon>
        <taxon>Sphingopyxis</taxon>
    </lineage>
</organism>
<protein>
    <submittedName>
        <fullName evidence="1">Uncharacterized protein</fullName>
    </submittedName>
</protein>
<keyword evidence="2" id="KW-1185">Reference proteome</keyword>
<dbReference type="EMBL" id="JACIJH010000003">
    <property type="protein sequence ID" value="MBB5706325.1"/>
    <property type="molecule type" value="Genomic_DNA"/>
</dbReference>
<dbReference type="Proteomes" id="UP000537161">
    <property type="component" value="Unassembled WGS sequence"/>
</dbReference>
<comment type="caution">
    <text evidence="1">The sequence shown here is derived from an EMBL/GenBank/DDBJ whole genome shotgun (WGS) entry which is preliminary data.</text>
</comment>
<evidence type="ECO:0000313" key="1">
    <source>
        <dbReference type="EMBL" id="MBB5706325.1"/>
    </source>
</evidence>
<gene>
    <name evidence="1" type="ORF">FHR21_001669</name>
</gene>
<reference evidence="1 2" key="1">
    <citation type="submission" date="2020-08" db="EMBL/GenBank/DDBJ databases">
        <title>Genomic Encyclopedia of Type Strains, Phase IV (KMG-IV): sequencing the most valuable type-strain genomes for metagenomic binning, comparative biology and taxonomic classification.</title>
        <authorList>
            <person name="Goeker M."/>
        </authorList>
    </citation>
    <scope>NUCLEOTIDE SEQUENCE [LARGE SCALE GENOMIC DNA]</scope>
    <source>
        <strain evidence="1 2">DSM 27163</strain>
    </source>
</reference>
<proteinExistence type="predicted"/>
<dbReference type="AlphaFoldDB" id="A0A7W9B4U6"/>
<sequence length="33" mass="3530">MGKAAALSVAVKDRPYTSDGAKTMLLIGSRKRH</sequence>